<keyword evidence="15 16" id="KW-0472">Membrane</keyword>
<evidence type="ECO:0000256" key="7">
    <source>
        <dbReference type="ARBA" id="ARBA00022448"/>
    </source>
</evidence>
<keyword evidence="7 16" id="KW-0813">Transport</keyword>
<comment type="subcellular location">
    <subcellularLocation>
        <location evidence="3">Cytoplasm</location>
        <location evidence="3">Cytosol</location>
    </subcellularLocation>
    <subcellularLocation>
        <location evidence="5">Cytoplasm</location>
        <location evidence="5">Perinuclear region</location>
    </subcellularLocation>
    <subcellularLocation>
        <location evidence="2">Endoplasmic reticulum membrane</location>
        <topology evidence="2">Peripheral membrane protein</topology>
    </subcellularLocation>
    <subcellularLocation>
        <location evidence="1">Golgi apparatus membrane</location>
        <topology evidence="1">Peripheral membrane protein</topology>
    </subcellularLocation>
    <subcellularLocation>
        <location evidence="4">Microsome membrane</location>
    </subcellularLocation>
</comment>
<dbReference type="GO" id="GO:0012507">
    <property type="term" value="C:ER to Golgi transport vesicle membrane"/>
    <property type="evidence" value="ECO:0007669"/>
    <property type="project" value="TreeGrafter"/>
</dbReference>
<comment type="function">
    <text evidence="16">Plays a role in the organization of the endoplasmic reticulum exit sites (ERES), also known as transitional endoplasmic reticulum (tER). Required for secretory cargo traffic from the endoplasmic reticulum to the Golgi apparatus.</text>
</comment>
<feature type="compositionally biased region" description="Basic and acidic residues" evidence="17">
    <location>
        <begin position="1446"/>
        <end position="1456"/>
    </location>
</feature>
<dbReference type="CDD" id="cd09233">
    <property type="entry name" value="ACE1-Sec16-like"/>
    <property type="match status" value="1"/>
</dbReference>
<dbReference type="PANTHER" id="PTHR13402">
    <property type="entry name" value="RGPR-RELATED"/>
    <property type="match status" value="1"/>
</dbReference>
<evidence type="ECO:0000256" key="9">
    <source>
        <dbReference type="ARBA" id="ARBA00022553"/>
    </source>
</evidence>
<keyword evidence="12 16" id="KW-0931">ER-Golgi transport</keyword>
<dbReference type="OMA" id="ANERRPY"/>
<reference evidence="20" key="1">
    <citation type="submission" date="2025-08" db="UniProtKB">
        <authorList>
            <consortium name="Ensembl"/>
        </authorList>
    </citation>
    <scope>IDENTIFICATION</scope>
</reference>
<comment type="similarity">
    <text evidence="6 16">Belongs to the SEC16 family.</text>
</comment>
<dbReference type="PANTHER" id="PTHR13402:SF6">
    <property type="entry name" value="SECRETORY 16, ISOFORM I"/>
    <property type="match status" value="1"/>
</dbReference>
<feature type="region of interest" description="Disordered" evidence="17">
    <location>
        <begin position="223"/>
        <end position="270"/>
    </location>
</feature>
<feature type="region of interest" description="Disordered" evidence="17">
    <location>
        <begin position="781"/>
        <end position="803"/>
    </location>
</feature>
<keyword evidence="21" id="KW-1185">Reference proteome</keyword>
<evidence type="ECO:0000256" key="4">
    <source>
        <dbReference type="ARBA" id="ARBA00004524"/>
    </source>
</evidence>
<dbReference type="GO" id="GO:0051668">
    <property type="term" value="P:localization within membrane"/>
    <property type="evidence" value="ECO:0007669"/>
    <property type="project" value="UniProtKB-ARBA"/>
</dbReference>
<organism evidence="20 21">
    <name type="scientific">Eptatretus burgeri</name>
    <name type="common">Inshore hagfish</name>
    <dbReference type="NCBI Taxonomy" id="7764"/>
    <lineage>
        <taxon>Eukaryota</taxon>
        <taxon>Metazoa</taxon>
        <taxon>Chordata</taxon>
        <taxon>Craniata</taxon>
        <taxon>Vertebrata</taxon>
        <taxon>Cyclostomata</taxon>
        <taxon>Myxini</taxon>
        <taxon>Myxiniformes</taxon>
        <taxon>Myxinidae</taxon>
        <taxon>Eptatretinae</taxon>
        <taxon>Eptatretus</taxon>
    </lineage>
</organism>
<dbReference type="GO" id="GO:0016192">
    <property type="term" value="P:vesicle-mediated transport"/>
    <property type="evidence" value="ECO:0007669"/>
    <property type="project" value="UniProtKB-KW"/>
</dbReference>
<dbReference type="GO" id="GO:0070971">
    <property type="term" value="C:endoplasmic reticulum exit site"/>
    <property type="evidence" value="ECO:0007669"/>
    <property type="project" value="UniProtKB-ARBA"/>
</dbReference>
<feature type="region of interest" description="Disordered" evidence="17">
    <location>
        <begin position="282"/>
        <end position="303"/>
    </location>
</feature>
<feature type="region of interest" description="Disordered" evidence="17">
    <location>
        <begin position="116"/>
        <end position="135"/>
    </location>
</feature>
<dbReference type="Pfam" id="PF12931">
    <property type="entry name" value="TPR_Sec16"/>
    <property type="match status" value="1"/>
</dbReference>
<feature type="region of interest" description="Disordered" evidence="17">
    <location>
        <begin position="1307"/>
        <end position="1329"/>
    </location>
</feature>
<feature type="region of interest" description="Disordered" evidence="17">
    <location>
        <begin position="453"/>
        <end position="551"/>
    </location>
</feature>
<dbReference type="InterPro" id="IPR024340">
    <property type="entry name" value="Sec16_CCD"/>
</dbReference>
<evidence type="ECO:0000256" key="17">
    <source>
        <dbReference type="SAM" id="MobiDB-lite"/>
    </source>
</evidence>
<keyword evidence="10 16" id="KW-0256">Endoplasmic reticulum</keyword>
<feature type="compositionally biased region" description="Polar residues" evidence="17">
    <location>
        <begin position="1635"/>
        <end position="1656"/>
    </location>
</feature>
<protein>
    <recommendedName>
        <fullName evidence="16">Protein transport protein sec16</fullName>
    </recommendedName>
</protein>
<evidence type="ECO:0000259" key="19">
    <source>
        <dbReference type="Pfam" id="PF12932"/>
    </source>
</evidence>
<feature type="compositionally biased region" description="Polar residues" evidence="17">
    <location>
        <begin position="1362"/>
        <end position="1380"/>
    </location>
</feature>
<feature type="region of interest" description="Disordered" evidence="17">
    <location>
        <begin position="1360"/>
        <end position="1513"/>
    </location>
</feature>
<feature type="compositionally biased region" description="Polar residues" evidence="17">
    <location>
        <begin position="453"/>
        <end position="477"/>
    </location>
</feature>
<dbReference type="GO" id="GO:0048471">
    <property type="term" value="C:perinuclear region of cytoplasm"/>
    <property type="evidence" value="ECO:0007669"/>
    <property type="project" value="UniProtKB-SubCell"/>
</dbReference>
<evidence type="ECO:0000256" key="10">
    <source>
        <dbReference type="ARBA" id="ARBA00022824"/>
    </source>
</evidence>
<feature type="region of interest" description="Disordered" evidence="17">
    <location>
        <begin position="1535"/>
        <end position="1599"/>
    </location>
</feature>
<feature type="compositionally biased region" description="Polar residues" evidence="17">
    <location>
        <begin position="1432"/>
        <end position="1442"/>
    </location>
</feature>
<dbReference type="InterPro" id="IPR024298">
    <property type="entry name" value="Sec16_Sec23-bd"/>
</dbReference>
<feature type="compositionally biased region" description="Low complexity" evidence="17">
    <location>
        <begin position="1500"/>
        <end position="1509"/>
    </location>
</feature>
<comment type="subunit">
    <text evidence="16">SEC16A and SEC16B are each present in multiple copies in a heteromeric complex.</text>
</comment>
<dbReference type="GO" id="GO:0005789">
    <property type="term" value="C:endoplasmic reticulum membrane"/>
    <property type="evidence" value="ECO:0007669"/>
    <property type="project" value="UniProtKB-SubCell"/>
</dbReference>
<keyword evidence="13 16" id="KW-0653">Protein transport</keyword>
<dbReference type="Gene3D" id="1.25.40.1030">
    <property type="match status" value="1"/>
</dbReference>
<feature type="region of interest" description="Disordered" evidence="17">
    <location>
        <begin position="1635"/>
        <end position="1719"/>
    </location>
</feature>
<feature type="compositionally biased region" description="Low complexity" evidence="17">
    <location>
        <begin position="1308"/>
        <end position="1318"/>
    </location>
</feature>
<evidence type="ECO:0000256" key="16">
    <source>
        <dbReference type="RuleBase" id="RU364101"/>
    </source>
</evidence>
<feature type="compositionally biased region" description="Basic and acidic residues" evidence="17">
    <location>
        <begin position="655"/>
        <end position="667"/>
    </location>
</feature>
<dbReference type="Pfam" id="PF12932">
    <property type="entry name" value="Sec16"/>
    <property type="match status" value="1"/>
</dbReference>
<evidence type="ECO:0000256" key="2">
    <source>
        <dbReference type="ARBA" id="ARBA00004406"/>
    </source>
</evidence>
<feature type="compositionally biased region" description="Polar residues" evidence="17">
    <location>
        <begin position="1665"/>
        <end position="1682"/>
    </location>
</feature>
<evidence type="ECO:0000256" key="14">
    <source>
        <dbReference type="ARBA" id="ARBA00023034"/>
    </source>
</evidence>
<reference evidence="20" key="2">
    <citation type="submission" date="2025-09" db="UniProtKB">
        <authorList>
            <consortium name="Ensembl"/>
        </authorList>
    </citation>
    <scope>IDENTIFICATION</scope>
</reference>
<feature type="compositionally biased region" description="Polar residues" evidence="17">
    <location>
        <begin position="613"/>
        <end position="626"/>
    </location>
</feature>
<feature type="compositionally biased region" description="Basic and acidic residues" evidence="17">
    <location>
        <begin position="1535"/>
        <end position="1544"/>
    </location>
</feature>
<keyword evidence="14 16" id="KW-0333">Golgi apparatus</keyword>
<dbReference type="GO" id="GO:0000139">
    <property type="term" value="C:Golgi membrane"/>
    <property type="evidence" value="ECO:0007669"/>
    <property type="project" value="UniProtKB-SubCell"/>
</dbReference>
<feature type="domain" description="Sec16 central conserved" evidence="19">
    <location>
        <begin position="861"/>
        <end position="959"/>
    </location>
</feature>
<sequence>MPITETVHHSQKVVGEHLMCQTSLNLPFPPAPLQHTSPQNAVNQAGSPSINYMMGQSQAALIDPTANLSTADISTVSMFFRDEDEGNVENVGEQLVPSQLHPNNLNIQPLATISPTTSPVANFNQSTSSEDFSMPSTLDYTTNQEVPPKDPRLTMEQSSMEYQTSSALVPGAAVAPRRPISAASSGSGVGTQQLEPRIFLQQEKQVSARSFFQQVYVPPVSIVSPPQESPPTADASSPLSPSPPKPTGHFQPSKNSSFEPFRGPLDSTVKRSAEQQAMFTNMEQPPENQEIPPAGNRASALRHQLSRSRIAAASPTTLWAQPEPPALDVVLAPPAAAFPTSSQSEVIQPPEDEGRSGTEPLGNQEIPMQSVNVHDTTVPEATPAPATSDKAKISTQVPTQLVSNMAITSALLPPTGKPSSIVGVDFTLPQPLQTTCDGASDLTNSGATFTTPSLGLTRSTASDLPSTVPVQHSQRGTQGVGQPLDLTSRNGQQVTTSTAVAPQADVLKPALGDHWPRKQDLPSASQSRPTFGQLPPPELGSQPFTGVPDLYPPVPHPQHLPSLPQTPVPYSEATYAPQVAYPTGAWYPGYGSGEVYGYGAEYRAGPYVPYSGQYPSSESQMQTHYYQDQGGRPETFQRCPSEPERTSRPSSRASQHSDRPLSRHGGEEVVADGSGHDPYAAYYTDRQHASHYGYNRWYSGETGYDYRYHNQWPVDNGRYSQQYERSWYDYSRQRELYRDYYGRRDVYANNWQYDPRYDHSFETDLSPVGRNHYPDEFDQRSIHSEHSTHSHRSSFSSHSQQSQVYPVDVNTFSELEQDYDAYPPACGEETSYLDNQFVYTEGSWQGTQASAPEKFPVPHICVRFGPGGHLVRSLPNMPADGQPALVEIHSLEIMLQQTPEQEELRNFPGPLTKTETHKGDVLLFAQGQATRCLQDSSLLDRQSAALLWQLLVLLCRQNGTVVGTDIAELLMQNSSGSLAAQDGNLIDFAAEAVTQSSSMVPEKRVVLGGDASGTFSVSGDALNVAIDRFRELLTFGRKKDALESAMRNSLWGHALLLASKMDGRTHANVMTRFANSLPMNDPLQTIYQLLSGRMPAASTSCCDERWGHWRPHLAMVLSNLTGNPDLDRRTITTLGDTLASKGLLDAAHFCYLMAQLKFESYGKRSAKLVLLGANHSLPLQKFALSEAIQRTEVYEYVQALGGGRSALPAFQTFKFLYACRLAEYGLVGQALQYCEVIGHAVLSQPALYSGSLISQLVNISGQLKSFDPALRERPDEEQFLDPEWLQRLQHLDAQFKAGVIPQGIEADSSYNASESSRSNTPEPMSVPDGTVYGYPPHQSGIASDTVGLSYPPMDPVAGNRESFMTTQSNTGSPYTQQFSQVGGPPGIPAFVPGQVADGFFPQTASHYPVPDSLSRGPDGQPVGSPRVETTVEPAQQPLSTSQGRRHGGDMYEDTSHAKQIISRTSSGSSGRQSSGHRSRNPSESSTHSGGAKSLSRKSSDSTTVSTPVVQPIMAQSKEMKGKIVFDKQLGRWVNRDEPAEDESKAPPPPPTSLPYPSPAVASDVQDAAQGPVNGSELGPPSGVNRFSRRAGPRGRYVDVMNTGRSNQANAPALPPPSSMFPPLVSNPISNSSNLFVPSAPVQNNTSQVGCSSSTDENQQDEVTPEDQSQRSCEMTTQPQTSEPAPGSVPFYNPSQFAQTPALTPVRPSRLSRHKYNTMQ</sequence>
<feature type="compositionally biased region" description="Polar residues" evidence="17">
    <location>
        <begin position="485"/>
        <end position="500"/>
    </location>
</feature>
<evidence type="ECO:0000256" key="5">
    <source>
        <dbReference type="ARBA" id="ARBA00004556"/>
    </source>
</evidence>
<feature type="domain" description="Sec16 Sec23-binding" evidence="18">
    <location>
        <begin position="1030"/>
        <end position="1265"/>
    </location>
</feature>
<proteinExistence type="inferred from homology"/>
<feature type="compositionally biased region" description="Low complexity" evidence="17">
    <location>
        <begin position="793"/>
        <end position="803"/>
    </location>
</feature>
<evidence type="ECO:0000256" key="11">
    <source>
        <dbReference type="ARBA" id="ARBA00022848"/>
    </source>
</evidence>
<name>A0A8C4QKM5_EPTBU</name>
<feature type="compositionally biased region" description="Low complexity" evidence="17">
    <location>
        <begin position="1462"/>
        <end position="1473"/>
    </location>
</feature>
<dbReference type="GO" id="GO:0007030">
    <property type="term" value="P:Golgi organization"/>
    <property type="evidence" value="ECO:0007669"/>
    <property type="project" value="TreeGrafter"/>
</dbReference>
<dbReference type="Proteomes" id="UP000694388">
    <property type="component" value="Unplaced"/>
</dbReference>
<evidence type="ECO:0000256" key="13">
    <source>
        <dbReference type="ARBA" id="ARBA00022927"/>
    </source>
</evidence>
<evidence type="ECO:0000313" key="21">
    <source>
        <dbReference type="Proteomes" id="UP000694388"/>
    </source>
</evidence>
<evidence type="ECO:0000256" key="8">
    <source>
        <dbReference type="ARBA" id="ARBA00022490"/>
    </source>
</evidence>
<dbReference type="GO" id="GO:0070973">
    <property type="term" value="P:protein localization to endoplasmic reticulum exit site"/>
    <property type="evidence" value="ECO:0007669"/>
    <property type="project" value="TreeGrafter"/>
</dbReference>
<feature type="compositionally biased region" description="Pro residues" evidence="17">
    <location>
        <begin position="1545"/>
        <end position="1557"/>
    </location>
</feature>
<evidence type="ECO:0000256" key="12">
    <source>
        <dbReference type="ARBA" id="ARBA00022892"/>
    </source>
</evidence>
<evidence type="ECO:0000256" key="15">
    <source>
        <dbReference type="ARBA" id="ARBA00023136"/>
    </source>
</evidence>
<keyword evidence="11" id="KW-0492">Microsome</keyword>
<dbReference type="FunFam" id="1.25.40.1030:FF:000002">
    <property type="entry name" value="Protein transport protein sec16"/>
    <property type="match status" value="1"/>
</dbReference>
<feature type="compositionally biased region" description="Polar residues" evidence="17">
    <location>
        <begin position="1692"/>
        <end position="1701"/>
    </location>
</feature>
<feature type="region of interest" description="Disordered" evidence="17">
    <location>
        <begin position="338"/>
        <end position="362"/>
    </location>
</feature>
<evidence type="ECO:0000313" key="20">
    <source>
        <dbReference type="Ensembl" id="ENSEBUP00000016332.1"/>
    </source>
</evidence>
<evidence type="ECO:0000256" key="6">
    <source>
        <dbReference type="ARBA" id="ARBA00005927"/>
    </source>
</evidence>
<evidence type="ECO:0000256" key="1">
    <source>
        <dbReference type="ARBA" id="ARBA00004395"/>
    </source>
</evidence>
<dbReference type="GeneTree" id="ENSGT00940000159324"/>
<dbReference type="GO" id="GO:0007029">
    <property type="term" value="P:endoplasmic reticulum organization"/>
    <property type="evidence" value="ECO:0007669"/>
    <property type="project" value="UniProtKB-ARBA"/>
</dbReference>
<keyword evidence="8" id="KW-0963">Cytoplasm</keyword>
<evidence type="ECO:0000256" key="3">
    <source>
        <dbReference type="ARBA" id="ARBA00004514"/>
    </source>
</evidence>
<dbReference type="GO" id="GO:0015031">
    <property type="term" value="P:protein transport"/>
    <property type="evidence" value="ECO:0007669"/>
    <property type="project" value="UniProtKB-KW"/>
</dbReference>
<accession>A0A8C4QKM5</accession>
<dbReference type="Ensembl" id="ENSEBUT00000016908.1">
    <property type="protein sequence ID" value="ENSEBUP00000016332.1"/>
    <property type="gene ID" value="ENSEBUG00000010202.1"/>
</dbReference>
<feature type="region of interest" description="Disordered" evidence="17">
    <location>
        <begin position="613"/>
        <end position="673"/>
    </location>
</feature>
<feature type="compositionally biased region" description="Low complexity" evidence="17">
    <location>
        <begin position="223"/>
        <end position="239"/>
    </location>
</feature>
<keyword evidence="9" id="KW-0597">Phosphoprotein</keyword>
<feature type="compositionally biased region" description="Basic residues" evidence="17">
    <location>
        <begin position="1709"/>
        <end position="1719"/>
    </location>
</feature>
<evidence type="ECO:0000259" key="18">
    <source>
        <dbReference type="Pfam" id="PF12931"/>
    </source>
</evidence>
<dbReference type="GO" id="GO:0005829">
    <property type="term" value="C:cytosol"/>
    <property type="evidence" value="ECO:0007669"/>
    <property type="project" value="UniProtKB-SubCell"/>
</dbReference>